<feature type="region of interest" description="Disordered" evidence="4">
    <location>
        <begin position="193"/>
        <end position="218"/>
    </location>
</feature>
<protein>
    <submittedName>
        <fullName evidence="5">Uncharacterized protein</fullName>
    </submittedName>
</protein>
<sequence length="218" mass="24076">MKLKTISNESKHYAQMKELVQKLIQSGADVNLLSRDGMTPMAVAAFWGYSDIVQCLLENGADVNASNKGTMWTPLHCAAFQGHGKVIMNIMEYKPDLTLKDNQGRTAVDFASALDSIWPFFAAAGCRRTTKADLIKMDVVKKVAGPKVDPTLPKSEYAHFSRPGSAYVMRSQPMRGEPHYEDRNMASASMNGDVLAGMPEEPESWDQRMNNPSLTGDE</sequence>
<evidence type="ECO:0000256" key="4">
    <source>
        <dbReference type="SAM" id="MobiDB-lite"/>
    </source>
</evidence>
<keyword evidence="2 3" id="KW-0040">ANK repeat</keyword>
<proteinExistence type="predicted"/>
<dbReference type="Pfam" id="PF12796">
    <property type="entry name" value="Ank_2"/>
    <property type="match status" value="1"/>
</dbReference>
<organism evidence="5 6">
    <name type="scientific">Tegillarca granosa</name>
    <name type="common">Malaysian cockle</name>
    <name type="synonym">Anadara granosa</name>
    <dbReference type="NCBI Taxonomy" id="220873"/>
    <lineage>
        <taxon>Eukaryota</taxon>
        <taxon>Metazoa</taxon>
        <taxon>Spiralia</taxon>
        <taxon>Lophotrochozoa</taxon>
        <taxon>Mollusca</taxon>
        <taxon>Bivalvia</taxon>
        <taxon>Autobranchia</taxon>
        <taxon>Pteriomorphia</taxon>
        <taxon>Arcoida</taxon>
        <taxon>Arcoidea</taxon>
        <taxon>Arcidae</taxon>
        <taxon>Tegillarca</taxon>
    </lineage>
</organism>
<keyword evidence="6" id="KW-1185">Reference proteome</keyword>
<dbReference type="InterPro" id="IPR036770">
    <property type="entry name" value="Ankyrin_rpt-contain_sf"/>
</dbReference>
<evidence type="ECO:0000256" key="2">
    <source>
        <dbReference type="ARBA" id="ARBA00023043"/>
    </source>
</evidence>
<dbReference type="PANTHER" id="PTHR24171">
    <property type="entry name" value="ANKYRIN REPEAT DOMAIN-CONTAINING PROTEIN 39-RELATED"/>
    <property type="match status" value="1"/>
</dbReference>
<dbReference type="SUPFAM" id="SSF48403">
    <property type="entry name" value="Ankyrin repeat"/>
    <property type="match status" value="1"/>
</dbReference>
<dbReference type="SMART" id="SM00248">
    <property type="entry name" value="ANK"/>
    <property type="match status" value="2"/>
</dbReference>
<feature type="repeat" description="ANK" evidence="3">
    <location>
        <begin position="70"/>
        <end position="102"/>
    </location>
</feature>
<evidence type="ECO:0000313" key="5">
    <source>
        <dbReference type="EMBL" id="KAJ8314618.1"/>
    </source>
</evidence>
<gene>
    <name evidence="5" type="ORF">KUTeg_006768</name>
</gene>
<dbReference type="Pfam" id="PF00023">
    <property type="entry name" value="Ank"/>
    <property type="match status" value="1"/>
</dbReference>
<feature type="compositionally biased region" description="Polar residues" evidence="4">
    <location>
        <begin position="207"/>
        <end position="218"/>
    </location>
</feature>
<feature type="repeat" description="ANK" evidence="3">
    <location>
        <begin position="36"/>
        <end position="68"/>
    </location>
</feature>
<dbReference type="PROSITE" id="PS50297">
    <property type="entry name" value="ANK_REP_REGION"/>
    <property type="match status" value="1"/>
</dbReference>
<evidence type="ECO:0000256" key="1">
    <source>
        <dbReference type="ARBA" id="ARBA00022737"/>
    </source>
</evidence>
<reference evidence="5 6" key="1">
    <citation type="submission" date="2022-12" db="EMBL/GenBank/DDBJ databases">
        <title>Chromosome-level genome of Tegillarca granosa.</title>
        <authorList>
            <person name="Kim J."/>
        </authorList>
    </citation>
    <scope>NUCLEOTIDE SEQUENCE [LARGE SCALE GENOMIC DNA]</scope>
    <source>
        <strain evidence="5">Teg-2019</strain>
        <tissue evidence="5">Adductor muscle</tissue>
    </source>
</reference>
<evidence type="ECO:0000256" key="3">
    <source>
        <dbReference type="PROSITE-ProRule" id="PRU00023"/>
    </source>
</evidence>
<keyword evidence="1" id="KW-0677">Repeat</keyword>
<name>A0ABQ9FBA2_TEGGR</name>
<comment type="caution">
    <text evidence="5">The sequence shown here is derived from an EMBL/GenBank/DDBJ whole genome shotgun (WGS) entry which is preliminary data.</text>
</comment>
<dbReference type="InterPro" id="IPR002110">
    <property type="entry name" value="Ankyrin_rpt"/>
</dbReference>
<evidence type="ECO:0000313" key="6">
    <source>
        <dbReference type="Proteomes" id="UP001217089"/>
    </source>
</evidence>
<dbReference type="EMBL" id="JARBDR010000337">
    <property type="protein sequence ID" value="KAJ8314618.1"/>
    <property type="molecule type" value="Genomic_DNA"/>
</dbReference>
<dbReference type="Proteomes" id="UP001217089">
    <property type="component" value="Unassembled WGS sequence"/>
</dbReference>
<accession>A0ABQ9FBA2</accession>
<dbReference type="PROSITE" id="PS50088">
    <property type="entry name" value="ANK_REPEAT"/>
    <property type="match status" value="2"/>
</dbReference>
<dbReference type="PANTHER" id="PTHR24171:SF10">
    <property type="entry name" value="ANKYRIN REPEAT DOMAIN-CONTAINING PROTEIN 29-LIKE"/>
    <property type="match status" value="1"/>
</dbReference>
<dbReference type="Gene3D" id="1.25.40.20">
    <property type="entry name" value="Ankyrin repeat-containing domain"/>
    <property type="match status" value="1"/>
</dbReference>